<keyword evidence="4" id="KW-1185">Reference proteome</keyword>
<sequence length="568" mass="63934">MNKVNTFISIFFMIILFGITGCSNEETKGPPAEESNEKQQNEVEAEGPQEMEKPEIPLSPYAEEIGFSLTAPATAALEANTTVEIQGNVEQTEKLNENLIWIVVTPAEPIERFPKKEFNYYIQLEDSKFSEEIVLHQGEGDYQVSIRVPSNKSGETEKYYEAAVFDVTNQDQGIQRGIEYTSYGAKNNIELVSPSPEAVSENSEAFVQVEGAVPEDYSGDMVLVQVEKGNENRQILFPVNDLQFSGEVPLYFGEGIHEIRIQTYNEEDDLYYEAASFYADNQTAAVFAEMEKYNSYIDRGVSLSEPAWQTESLFNQQEYPVSGEIDPNVPGAEDINYIIVTVKHLGEGLEAGYLIPVTDYQFEGIAYFRFGPGDYEVMINVPEQEQHDQSMFYYKGVAKINHQVEGIADNRDLLPSRGIESDHPVIIDKAKEITAGLKGDREKAKAIFEFVAKHVAYDVQKAEDDIFNISDSALSTLESGVGICQDYAFLATALLRAIGLESHYVEGYAGERHAWVETKIDDEWVEMDPTWGAGYVQNGEFHFQYNEDYFDPDPAFLAETHTREGILY</sequence>
<feature type="region of interest" description="Disordered" evidence="1">
    <location>
        <begin position="26"/>
        <end position="54"/>
    </location>
</feature>
<dbReference type="SMART" id="SM00460">
    <property type="entry name" value="TGc"/>
    <property type="match status" value="1"/>
</dbReference>
<comment type="caution">
    <text evidence="3">The sequence shown here is derived from an EMBL/GenBank/DDBJ whole genome shotgun (WGS) entry which is preliminary data.</text>
</comment>
<dbReference type="AlphaFoldDB" id="A0A265NDG0"/>
<reference evidence="3 4" key="1">
    <citation type="submission" date="2017-08" db="EMBL/GenBank/DDBJ databases">
        <title>Virgibacillus indicus sp. nov. and Virgibacillus profoundi sp. nov, two moderately halophilic bacteria isolated from marine sediment by using the Microfluidic Streak Plate.</title>
        <authorList>
            <person name="Xu B."/>
            <person name="Hu B."/>
            <person name="Wang J."/>
            <person name="Zhu Y."/>
            <person name="Huang L."/>
            <person name="Du W."/>
            <person name="Huang Y."/>
        </authorList>
    </citation>
    <scope>NUCLEOTIDE SEQUENCE [LARGE SCALE GENOMIC DNA]</scope>
    <source>
        <strain evidence="3 4">IO3-P2-C2</strain>
    </source>
</reference>
<protein>
    <recommendedName>
        <fullName evidence="2">Transglutaminase-like domain-containing protein</fullName>
    </recommendedName>
</protein>
<dbReference type="RefSeq" id="WP_094884766.1">
    <property type="nucleotide sequence ID" value="NZ_NPMS01000002.1"/>
</dbReference>
<accession>A0A265NDG0</accession>
<organism evidence="3 4">
    <name type="scientific">Virgibacillus indicus</name>
    <dbReference type="NCBI Taxonomy" id="2024554"/>
    <lineage>
        <taxon>Bacteria</taxon>
        <taxon>Bacillati</taxon>
        <taxon>Bacillota</taxon>
        <taxon>Bacilli</taxon>
        <taxon>Bacillales</taxon>
        <taxon>Bacillaceae</taxon>
        <taxon>Virgibacillus</taxon>
    </lineage>
</organism>
<dbReference type="OrthoDB" id="9787782at2"/>
<dbReference type="SUPFAM" id="SSF54001">
    <property type="entry name" value="Cysteine proteinases"/>
    <property type="match status" value="1"/>
</dbReference>
<dbReference type="GO" id="GO:0005737">
    <property type="term" value="C:cytoplasm"/>
    <property type="evidence" value="ECO:0007669"/>
    <property type="project" value="TreeGrafter"/>
</dbReference>
<feature type="domain" description="Transglutaminase-like" evidence="2">
    <location>
        <begin position="476"/>
        <end position="531"/>
    </location>
</feature>
<gene>
    <name evidence="3" type="ORF">CIL03_06360</name>
</gene>
<proteinExistence type="predicted"/>
<dbReference type="PROSITE" id="PS51257">
    <property type="entry name" value="PROKAR_LIPOPROTEIN"/>
    <property type="match status" value="1"/>
</dbReference>
<evidence type="ECO:0000313" key="3">
    <source>
        <dbReference type="EMBL" id="OZU89336.1"/>
    </source>
</evidence>
<evidence type="ECO:0000256" key="1">
    <source>
        <dbReference type="SAM" id="MobiDB-lite"/>
    </source>
</evidence>
<dbReference type="PANTHER" id="PTHR46333:SF2">
    <property type="entry name" value="CYTOKINESIS PROTEIN 3"/>
    <property type="match status" value="1"/>
</dbReference>
<dbReference type="InterPro" id="IPR002931">
    <property type="entry name" value="Transglutaminase-like"/>
</dbReference>
<dbReference type="InterPro" id="IPR038765">
    <property type="entry name" value="Papain-like_cys_pep_sf"/>
</dbReference>
<evidence type="ECO:0000313" key="4">
    <source>
        <dbReference type="Proteomes" id="UP000216498"/>
    </source>
</evidence>
<dbReference type="InterPro" id="IPR052557">
    <property type="entry name" value="CAP/Cytokinesis_protein"/>
</dbReference>
<name>A0A265NDG0_9BACI</name>
<dbReference type="Pfam" id="PF01841">
    <property type="entry name" value="Transglut_core"/>
    <property type="match status" value="1"/>
</dbReference>
<dbReference type="Gene3D" id="3.10.620.30">
    <property type="match status" value="1"/>
</dbReference>
<dbReference type="Proteomes" id="UP000216498">
    <property type="component" value="Unassembled WGS sequence"/>
</dbReference>
<dbReference type="EMBL" id="NPMS01000002">
    <property type="protein sequence ID" value="OZU89336.1"/>
    <property type="molecule type" value="Genomic_DNA"/>
</dbReference>
<evidence type="ECO:0000259" key="2">
    <source>
        <dbReference type="SMART" id="SM00460"/>
    </source>
</evidence>
<dbReference type="PANTHER" id="PTHR46333">
    <property type="entry name" value="CYTOKINESIS PROTEIN 3"/>
    <property type="match status" value="1"/>
</dbReference>